<comment type="caution">
    <text evidence="3">The sequence shown here is derived from an EMBL/GenBank/DDBJ whole genome shotgun (WGS) entry which is preliminary data.</text>
</comment>
<keyword evidence="4" id="KW-1185">Reference proteome</keyword>
<accession>A0A1J4KQA9</accession>
<feature type="compositionally biased region" description="Basic and acidic residues" evidence="2">
    <location>
        <begin position="48"/>
        <end position="65"/>
    </location>
</feature>
<evidence type="ECO:0000313" key="3">
    <source>
        <dbReference type="EMBL" id="OHT11621.1"/>
    </source>
</evidence>
<feature type="coiled-coil region" evidence="1">
    <location>
        <begin position="95"/>
        <end position="133"/>
    </location>
</feature>
<keyword evidence="1" id="KW-0175">Coiled coil</keyword>
<name>A0A1J4KQA9_9EUKA</name>
<dbReference type="AlphaFoldDB" id="A0A1J4KQA9"/>
<dbReference type="Proteomes" id="UP000179807">
    <property type="component" value="Unassembled WGS sequence"/>
</dbReference>
<evidence type="ECO:0000256" key="2">
    <source>
        <dbReference type="SAM" id="MobiDB-lite"/>
    </source>
</evidence>
<dbReference type="OrthoDB" id="10604008at2759"/>
<dbReference type="RefSeq" id="XP_068364757.1">
    <property type="nucleotide sequence ID" value="XM_068491530.1"/>
</dbReference>
<dbReference type="GeneID" id="94826234"/>
<protein>
    <submittedName>
        <fullName evidence="3">Uncharacterized protein</fullName>
    </submittedName>
</protein>
<sequence>MWYEQNDQFVRAPTPQAFDRLVQDLEDNDTVLFQSIRLPSSKNNENQQPEKEESKRDDPIADVRNSRASVQSFQSNKNSLNTNFVSDEDEEIQLIKEKIAEVEFANAKKDEIIRNKDEQIASLQKQIQALRGTPARAMTSQSSRPSKDADMMQFYKSQYETTLFRYEKLKEVLSMNESVKQAQSARPIAPHKRPKK</sequence>
<feature type="compositionally biased region" description="Polar residues" evidence="2">
    <location>
        <begin position="66"/>
        <end position="75"/>
    </location>
</feature>
<dbReference type="VEuPathDB" id="TrichDB:TRFO_03810"/>
<gene>
    <name evidence="3" type="ORF">TRFO_03810</name>
</gene>
<dbReference type="EMBL" id="MLAK01000582">
    <property type="protein sequence ID" value="OHT11621.1"/>
    <property type="molecule type" value="Genomic_DNA"/>
</dbReference>
<reference evidence="3" key="1">
    <citation type="submission" date="2016-10" db="EMBL/GenBank/DDBJ databases">
        <authorList>
            <person name="Benchimol M."/>
            <person name="Almeida L.G."/>
            <person name="Vasconcelos A.T."/>
            <person name="Perreira-Neves A."/>
            <person name="Rosa I.A."/>
            <person name="Tasca T."/>
            <person name="Bogo M.R."/>
            <person name="de Souza W."/>
        </authorList>
    </citation>
    <scope>NUCLEOTIDE SEQUENCE [LARGE SCALE GENOMIC DNA]</scope>
    <source>
        <strain evidence="3">K</strain>
    </source>
</reference>
<evidence type="ECO:0000256" key="1">
    <source>
        <dbReference type="SAM" id="Coils"/>
    </source>
</evidence>
<evidence type="ECO:0000313" key="4">
    <source>
        <dbReference type="Proteomes" id="UP000179807"/>
    </source>
</evidence>
<organism evidence="3 4">
    <name type="scientific">Tritrichomonas foetus</name>
    <dbReference type="NCBI Taxonomy" id="1144522"/>
    <lineage>
        <taxon>Eukaryota</taxon>
        <taxon>Metamonada</taxon>
        <taxon>Parabasalia</taxon>
        <taxon>Tritrichomonadida</taxon>
        <taxon>Tritrichomonadidae</taxon>
        <taxon>Tritrichomonas</taxon>
    </lineage>
</organism>
<proteinExistence type="predicted"/>
<feature type="region of interest" description="Disordered" evidence="2">
    <location>
        <begin position="176"/>
        <end position="196"/>
    </location>
</feature>
<feature type="region of interest" description="Disordered" evidence="2">
    <location>
        <begin position="33"/>
        <end position="75"/>
    </location>
</feature>